<organism evidence="4 5">
    <name type="scientific">Aduncisulcus paluster</name>
    <dbReference type="NCBI Taxonomy" id="2918883"/>
    <lineage>
        <taxon>Eukaryota</taxon>
        <taxon>Metamonada</taxon>
        <taxon>Carpediemonas-like organisms</taxon>
        <taxon>Aduncisulcus</taxon>
    </lineage>
</organism>
<evidence type="ECO:0000256" key="1">
    <source>
        <dbReference type="SAM" id="Coils"/>
    </source>
</evidence>
<comment type="caution">
    <text evidence="4">The sequence shown here is derived from an EMBL/GenBank/DDBJ whole genome shotgun (WGS) entry which is preliminary data.</text>
</comment>
<evidence type="ECO:0000256" key="2">
    <source>
        <dbReference type="SAM" id="MobiDB-lite"/>
    </source>
</evidence>
<evidence type="ECO:0000259" key="3">
    <source>
        <dbReference type="Pfam" id="PF25767"/>
    </source>
</evidence>
<dbReference type="PANTHER" id="PTHR12658">
    <property type="entry name" value="BETA-TUBULIN COFACTOR D"/>
    <property type="match status" value="1"/>
</dbReference>
<protein>
    <submittedName>
        <fullName evidence="4">Tubulin-folding cofactor D like protein</fullName>
    </submittedName>
</protein>
<dbReference type="InterPro" id="IPR011989">
    <property type="entry name" value="ARM-like"/>
</dbReference>
<keyword evidence="1" id="KW-0175">Coiled coil</keyword>
<dbReference type="InterPro" id="IPR058033">
    <property type="entry name" value="ARM_TBCD_2nd"/>
</dbReference>
<dbReference type="SUPFAM" id="SSF48371">
    <property type="entry name" value="ARM repeat"/>
    <property type="match status" value="1"/>
</dbReference>
<feature type="region of interest" description="Disordered" evidence="2">
    <location>
        <begin position="185"/>
        <end position="216"/>
    </location>
</feature>
<proteinExistence type="predicted"/>
<reference evidence="4" key="1">
    <citation type="submission" date="2022-03" db="EMBL/GenBank/DDBJ databases">
        <title>Draft genome sequence of Aduncisulcus paluster, a free-living microaerophilic Fornicata.</title>
        <authorList>
            <person name="Yuyama I."/>
            <person name="Kume K."/>
            <person name="Tamura T."/>
            <person name="Inagaki Y."/>
            <person name="Hashimoto T."/>
        </authorList>
    </citation>
    <scope>NUCLEOTIDE SEQUENCE</scope>
    <source>
        <strain evidence="4">NY0171</strain>
    </source>
</reference>
<feature type="non-terminal residue" evidence="4">
    <location>
        <position position="1073"/>
    </location>
</feature>
<feature type="region of interest" description="Disordered" evidence="2">
    <location>
        <begin position="288"/>
        <end position="323"/>
    </location>
</feature>
<feature type="coiled-coil region" evidence="1">
    <location>
        <begin position="978"/>
        <end position="1005"/>
    </location>
</feature>
<feature type="compositionally biased region" description="Acidic residues" evidence="2">
    <location>
        <begin position="189"/>
        <end position="201"/>
    </location>
</feature>
<keyword evidence="5" id="KW-1185">Reference proteome</keyword>
<accession>A0ABQ5KQD5</accession>
<sequence>MSDSCDTTSPTQLRTTIAELLELQKRESEWQEEKSLFSKLSLLILVPFPLKTLGISPSTILSIGFSGINQRINQDEEAGVLLARLVSRHDANEQIELLVDGKLEKYSTISLYFGICYDLLQACVYGQKCRDWDAILPSQKISLNTALPIIRSLSISFSTCPRDQVRPFAIMIPRILIEAAGGAERTSLGDEETDIQAEDSDFPPLTEEDRQTARKSPLFTSPSCRVALSSLVTSCGLVFSHKRPCAWAYSRGSRSLLTHVDKDGVQGIKKAGIEGEDFILGGYAQDPHRLKDEEDSSQPGSPHSISVHEKEAASEQTISEEDDEEVGFDVPVLFDDCFDVLLCNLTHSHTQVRSEAAKGLGTLTARIPRSFARDVLESILSLFSPAEPPESWHGACICLAELIRRGLVEKSQLHKAVDVIHLALQTEFRSGRRSAAASVRDGACFCVWSLSRAYNPEDIMPFAPSLSSALLCVCVFDREVNVRRAASAAFQECVGRLGVFEHGIKILAIADFYSVGNVHNSFLRVSPTIAALSPTLRRSFISHLISPACMHHWDPLIRHLSARCVGKLCALEEKEYVRESILPGVVPLLRDASRSEEAKHGALLCVGEIVACVMEEKEEAGLSGGIYEDCDVTVEKEEEKGGKDCLDISCKASIIKYVINCLYLPHFMSSEIMRIALLSTLSLLAPSLPQNCFDAAIKLLVQGLRGEKEGEEGRKAMKILCLRAIDVLSGTDKLEEWIILLVSLILPVIGSSPAVAQSCSNIPKEIWGTCLSKDQLPDVILSQLPPSSSFEESSLDSEHENITPLSLLFPLLCNASTSPASDILMRKHGALSCCRICCMCVFGEAGAVICETRTKNLTRPLGVPQNLTSEELWDGGRRRTISEIIGNRRMFEEKKQEKEKKILAQATFLPSVQSILSQTIAVIKRELRDYSTNQCGDVGSWARRACLIGGCELCIGAIYYREGVDMLAVQESSNRTNVTKLLASLSELQEELAILSAKMTVEKIDGLKDVAGSIFSFLLSPDMCKYSGLLKSARNRIGFSVRNIPKIDQHKVSKKLESIWGEGIDAIGKEGEE</sequence>
<dbReference type="InterPro" id="IPR033162">
    <property type="entry name" value="TBCD"/>
</dbReference>
<dbReference type="Pfam" id="PF25767">
    <property type="entry name" value="ARM_TBCD_2nd"/>
    <property type="match status" value="1"/>
</dbReference>
<name>A0ABQ5KQD5_9EUKA</name>
<dbReference type="Gene3D" id="1.25.10.10">
    <property type="entry name" value="Leucine-rich Repeat Variant"/>
    <property type="match status" value="1"/>
</dbReference>
<feature type="domain" description="Tubulin-folding cofactor D ARM repeats" evidence="3">
    <location>
        <begin position="304"/>
        <end position="504"/>
    </location>
</feature>
<gene>
    <name evidence="4" type="ORF">ADUPG1_008007</name>
</gene>
<dbReference type="EMBL" id="BQXS01010853">
    <property type="protein sequence ID" value="GKT34702.1"/>
    <property type="molecule type" value="Genomic_DNA"/>
</dbReference>
<evidence type="ECO:0000313" key="5">
    <source>
        <dbReference type="Proteomes" id="UP001057375"/>
    </source>
</evidence>
<dbReference type="Proteomes" id="UP001057375">
    <property type="component" value="Unassembled WGS sequence"/>
</dbReference>
<evidence type="ECO:0000313" key="4">
    <source>
        <dbReference type="EMBL" id="GKT34702.1"/>
    </source>
</evidence>
<dbReference type="PANTHER" id="PTHR12658:SF0">
    <property type="entry name" value="TUBULIN-SPECIFIC CHAPERONE D"/>
    <property type="match status" value="1"/>
</dbReference>
<dbReference type="InterPro" id="IPR016024">
    <property type="entry name" value="ARM-type_fold"/>
</dbReference>